<dbReference type="SUPFAM" id="SSF50156">
    <property type="entry name" value="PDZ domain-like"/>
    <property type="match status" value="1"/>
</dbReference>
<sequence>MTTAVGPFAMFQVTLHRDSLNTAWGFRLQGGKDFGKPLTIQRVFTGSPAEGELQRGDLIVAIDGYDTSNLVHKQAQDLIKRSGGTLSITVQRGESGRTPPQSPIKQPNILFQQPRAPSHTPVSPTHPGTMQGIPAPTPPTPEAGMFAVRIPTFKTSPRAPQMGTDFKGPSSLRDAPGVMMQRVAESLDKSLYSPPPAPMPQPRYHKFRPAPAAPVSPPPFINPAVYYPPQPQQHHPQQQQRSLQQMQPQFESMHVSAPEHHAPPPFAGGPPPEDEIDYSFMQMPVSARKQAFMHKEQAAHPYQGYNDDVDYSFMEKPVALRKKAFMKESPRSTQPRRTGRRPVIRTDKSASDFTGWSPGHDANKPSPRRQYEPAYQYEPPVNRKPPPPPVPAKPQHHAPAPAPAAEEYEEGSYAPAWRGTLKSGASVGRPWEVKQPAGGAAHASPGAPQYKAVSFSPSQPAVSQPFSPGHHAGPPAGGASGTRVETVQGHKQGPTAAHLQFNSPMKLYSTDNVRQSMEGQLRGTGAEGTMQVAGSASHEPDYTQSAVYRMVHEEPGKQTTMDVKQSRSFQTLTHVVSDDGGVDAVSDF</sequence>
<dbReference type="AlphaFoldDB" id="A0A1S3I4I6"/>
<dbReference type="Pfam" id="PF00595">
    <property type="entry name" value="PDZ"/>
    <property type="match status" value="1"/>
</dbReference>
<feature type="compositionally biased region" description="Pro residues" evidence="4">
    <location>
        <begin position="382"/>
        <end position="392"/>
    </location>
</feature>
<dbReference type="InterPro" id="IPR050604">
    <property type="entry name" value="PDZ-LIM_domain"/>
</dbReference>
<dbReference type="InterPro" id="IPR031847">
    <property type="entry name" value="PDLI1-4/Zasp-like_mid"/>
</dbReference>
<reference evidence="7" key="1">
    <citation type="submission" date="2025-08" db="UniProtKB">
        <authorList>
            <consortium name="RefSeq"/>
        </authorList>
    </citation>
    <scope>IDENTIFICATION</scope>
    <source>
        <tissue evidence="7">Gonads</tissue>
    </source>
</reference>
<feature type="compositionally biased region" description="Low complexity" evidence="4">
    <location>
        <begin position="436"/>
        <end position="448"/>
    </location>
</feature>
<keyword evidence="6" id="KW-1185">Reference proteome</keyword>
<dbReference type="SMART" id="SM00735">
    <property type="entry name" value="ZM"/>
    <property type="match status" value="1"/>
</dbReference>
<dbReference type="GO" id="GO:0003779">
    <property type="term" value="F:actin binding"/>
    <property type="evidence" value="ECO:0007669"/>
    <property type="project" value="TreeGrafter"/>
</dbReference>
<organism evidence="6 7">
    <name type="scientific">Lingula anatina</name>
    <name type="common">Brachiopod</name>
    <name type="synonym">Lingula unguis</name>
    <dbReference type="NCBI Taxonomy" id="7574"/>
    <lineage>
        <taxon>Eukaryota</taxon>
        <taxon>Metazoa</taxon>
        <taxon>Spiralia</taxon>
        <taxon>Lophotrochozoa</taxon>
        <taxon>Brachiopoda</taxon>
        <taxon>Linguliformea</taxon>
        <taxon>Lingulata</taxon>
        <taxon>Lingulida</taxon>
        <taxon>Linguloidea</taxon>
        <taxon>Lingulidae</taxon>
        <taxon>Lingula</taxon>
    </lineage>
</organism>
<dbReference type="GO" id="GO:0030018">
    <property type="term" value="C:Z disc"/>
    <property type="evidence" value="ECO:0007669"/>
    <property type="project" value="TreeGrafter"/>
</dbReference>
<keyword evidence="3" id="KW-0479">Metal-binding</keyword>
<dbReference type="InterPro" id="IPR001478">
    <property type="entry name" value="PDZ"/>
</dbReference>
<evidence type="ECO:0000313" key="6">
    <source>
        <dbReference type="Proteomes" id="UP000085678"/>
    </source>
</evidence>
<dbReference type="InterPro" id="IPR036034">
    <property type="entry name" value="PDZ_sf"/>
</dbReference>
<feature type="domain" description="PDZ" evidence="5">
    <location>
        <begin position="12"/>
        <end position="94"/>
    </location>
</feature>
<evidence type="ECO:0000256" key="2">
    <source>
        <dbReference type="ARBA" id="ARBA00022490"/>
    </source>
</evidence>
<feature type="region of interest" description="Disordered" evidence="4">
    <location>
        <begin position="324"/>
        <end position="411"/>
    </location>
</feature>
<dbReference type="FunFam" id="2.30.42.10:FF:000055">
    <property type="entry name" value="PDZ and LIM domain protein 3"/>
    <property type="match status" value="1"/>
</dbReference>
<evidence type="ECO:0000256" key="1">
    <source>
        <dbReference type="ARBA" id="ARBA00004496"/>
    </source>
</evidence>
<dbReference type="OrthoDB" id="44841at2759"/>
<dbReference type="GeneID" id="106160278"/>
<feature type="compositionally biased region" description="Low complexity" evidence="4">
    <location>
        <begin position="232"/>
        <end position="249"/>
    </location>
</feature>
<dbReference type="GO" id="GO:0001725">
    <property type="term" value="C:stress fiber"/>
    <property type="evidence" value="ECO:0007669"/>
    <property type="project" value="TreeGrafter"/>
</dbReference>
<accession>A0A1S3I4I6</accession>
<dbReference type="KEGG" id="lak:106160278"/>
<comment type="subcellular location">
    <subcellularLocation>
        <location evidence="1">Cytoplasm</location>
    </subcellularLocation>
</comment>
<dbReference type="Proteomes" id="UP000085678">
    <property type="component" value="Unplaced"/>
</dbReference>
<dbReference type="SMART" id="SM00228">
    <property type="entry name" value="PDZ"/>
    <property type="match status" value="1"/>
</dbReference>
<dbReference type="RefSeq" id="XP_013392279.1">
    <property type="nucleotide sequence ID" value="XM_013536825.1"/>
</dbReference>
<dbReference type="Pfam" id="PF15936">
    <property type="entry name" value="DUF4749"/>
    <property type="match status" value="1"/>
</dbReference>
<dbReference type="GO" id="GO:0031941">
    <property type="term" value="C:filamentous actin"/>
    <property type="evidence" value="ECO:0007669"/>
    <property type="project" value="TreeGrafter"/>
</dbReference>
<feature type="region of interest" description="Disordered" evidence="4">
    <location>
        <begin position="155"/>
        <end position="174"/>
    </location>
</feature>
<dbReference type="PANTHER" id="PTHR24214:SF38">
    <property type="entry name" value="PDZ AND LIM DOMAIN PROTEIN ZASP-RELATED"/>
    <property type="match status" value="1"/>
</dbReference>
<dbReference type="InterPro" id="IPR006643">
    <property type="entry name" value="Zasp-like_motif"/>
</dbReference>
<evidence type="ECO:0000313" key="7">
    <source>
        <dbReference type="RefSeq" id="XP_013392279.1"/>
    </source>
</evidence>
<dbReference type="CDD" id="cd23068">
    <property type="entry name" value="PDZ_ZASP52-like"/>
    <property type="match status" value="1"/>
</dbReference>
<dbReference type="GO" id="GO:0030036">
    <property type="term" value="P:actin cytoskeleton organization"/>
    <property type="evidence" value="ECO:0007669"/>
    <property type="project" value="TreeGrafter"/>
</dbReference>
<dbReference type="GO" id="GO:0061061">
    <property type="term" value="P:muscle structure development"/>
    <property type="evidence" value="ECO:0007669"/>
    <property type="project" value="TreeGrafter"/>
</dbReference>
<protein>
    <submittedName>
        <fullName evidence="7">LIM domain-binding protein 3 isoform X1</fullName>
    </submittedName>
</protein>
<feature type="region of interest" description="Disordered" evidence="4">
    <location>
        <begin position="429"/>
        <end position="497"/>
    </location>
</feature>
<dbReference type="GO" id="GO:0051371">
    <property type="term" value="F:muscle alpha-actinin binding"/>
    <property type="evidence" value="ECO:0007669"/>
    <property type="project" value="TreeGrafter"/>
</dbReference>
<evidence type="ECO:0000256" key="3">
    <source>
        <dbReference type="ARBA" id="ARBA00023038"/>
    </source>
</evidence>
<proteinExistence type="predicted"/>
<dbReference type="Gene3D" id="2.30.42.10">
    <property type="match status" value="1"/>
</dbReference>
<gene>
    <name evidence="7" type="primary">LOC106160278</name>
</gene>
<dbReference type="PANTHER" id="PTHR24214">
    <property type="entry name" value="PDZ AND LIM DOMAIN PROTEIN ZASP"/>
    <property type="match status" value="1"/>
</dbReference>
<name>A0A1S3I4I6_LINAN</name>
<feature type="compositionally biased region" description="Polar residues" evidence="4">
    <location>
        <begin position="455"/>
        <end position="466"/>
    </location>
</feature>
<keyword evidence="3" id="KW-0440">LIM domain</keyword>
<dbReference type="GO" id="GO:0005912">
    <property type="term" value="C:adherens junction"/>
    <property type="evidence" value="ECO:0007669"/>
    <property type="project" value="TreeGrafter"/>
</dbReference>
<feature type="region of interest" description="Disordered" evidence="4">
    <location>
        <begin position="226"/>
        <end position="271"/>
    </location>
</feature>
<dbReference type="PROSITE" id="PS50106">
    <property type="entry name" value="PDZ"/>
    <property type="match status" value="1"/>
</dbReference>
<keyword evidence="3" id="KW-0862">Zinc</keyword>
<evidence type="ECO:0000259" key="5">
    <source>
        <dbReference type="PROSITE" id="PS50106"/>
    </source>
</evidence>
<keyword evidence="2" id="KW-0963">Cytoplasm</keyword>
<evidence type="ECO:0000256" key="4">
    <source>
        <dbReference type="SAM" id="MobiDB-lite"/>
    </source>
</evidence>
<feature type="compositionally biased region" description="Low complexity" evidence="4">
    <location>
        <begin position="397"/>
        <end position="411"/>
    </location>
</feature>